<comment type="caution">
    <text evidence="2">The sequence shown here is derived from an EMBL/GenBank/DDBJ whole genome shotgun (WGS) entry which is preliminary data.</text>
</comment>
<feature type="transmembrane region" description="Helical" evidence="1">
    <location>
        <begin position="123"/>
        <end position="141"/>
    </location>
</feature>
<dbReference type="EMBL" id="JOKQ01000009">
    <property type="protein sequence ID" value="KHN69115.1"/>
    <property type="molecule type" value="Genomic_DNA"/>
</dbReference>
<evidence type="ECO:0000313" key="2">
    <source>
        <dbReference type="EMBL" id="KHN69115.1"/>
    </source>
</evidence>
<sequence>MNEQVNIIENANKVMDESNDNTSEGETYTTKIAGFMKMCYSKTVEYVYMFVGTYISTVKEDHDDNIKSETLDKQDKEEVEEKKLSNRIKTIHIKEIIVICAGWVPVALELMLHKGIFIKIPSILMYLLFAATAVLISGLDIHSNYGKLKEGGIWDAISTENMLLVIEIVAIIVSIASFADAWRRKKSNVAIDIKKLSSIAMMIYLSRLPRKLMRLKTCDYPLRMITFPIACVAILSIISVAAFASDRFSPYYPMICLCVSTIMLLNNAVRDTEIDSDEDNTHDVKKYLKQNKHAVINVVATILAILTIYGLYKINIDVFSALKTSSMDFKQEGEYYDL</sequence>
<keyword evidence="1" id="KW-1133">Transmembrane helix</keyword>
<keyword evidence="1" id="KW-0472">Membrane</keyword>
<dbReference type="HOGENOM" id="CLU_821593_0_0_1"/>
<feature type="transmembrane region" description="Helical" evidence="1">
    <location>
        <begin position="294"/>
        <end position="312"/>
    </location>
</feature>
<name>A0A0B2UJF8_9MICR</name>
<proteinExistence type="predicted"/>
<accession>A0A0B2UJF8</accession>
<keyword evidence="3" id="KW-1185">Reference proteome</keyword>
<feature type="transmembrane region" description="Helical" evidence="1">
    <location>
        <begin position="251"/>
        <end position="269"/>
    </location>
</feature>
<dbReference type="RefSeq" id="XP_014563157.1">
    <property type="nucleotide sequence ID" value="XM_014707671.1"/>
</dbReference>
<protein>
    <submittedName>
        <fullName evidence="2">Uncharacterized protein</fullName>
    </submittedName>
</protein>
<feature type="transmembrane region" description="Helical" evidence="1">
    <location>
        <begin position="225"/>
        <end position="245"/>
    </location>
</feature>
<dbReference type="VEuPathDB" id="MicrosporidiaDB:M896_090390"/>
<reference evidence="2 3" key="1">
    <citation type="journal article" date="2014" name="MBio">
        <title>The Ordospora colligata genome; evolution of extreme reduction in microsporidia and host-to-parasite horizontal gene transfer.</title>
        <authorList>
            <person name="Pombert J.-F."/>
            <person name="Haag K.L."/>
            <person name="Beidas S."/>
            <person name="Ebert D."/>
            <person name="Keeling P.J."/>
        </authorList>
    </citation>
    <scope>NUCLEOTIDE SEQUENCE [LARGE SCALE GENOMIC DNA]</scope>
    <source>
        <strain evidence="2 3">OC4</strain>
    </source>
</reference>
<evidence type="ECO:0000313" key="3">
    <source>
        <dbReference type="Proteomes" id="UP000031056"/>
    </source>
</evidence>
<dbReference type="AlphaFoldDB" id="A0A0B2UJF8"/>
<keyword evidence="1" id="KW-0812">Transmembrane</keyword>
<organism evidence="2 3">
    <name type="scientific">Ordospora colligata OC4</name>
    <dbReference type="NCBI Taxonomy" id="1354746"/>
    <lineage>
        <taxon>Eukaryota</taxon>
        <taxon>Fungi</taxon>
        <taxon>Fungi incertae sedis</taxon>
        <taxon>Microsporidia</taxon>
        <taxon>Ordosporidae</taxon>
        <taxon>Ordospora</taxon>
    </lineage>
</organism>
<dbReference type="Proteomes" id="UP000031056">
    <property type="component" value="Unassembled WGS sequence"/>
</dbReference>
<dbReference type="InParanoid" id="A0A0B2UJF8"/>
<evidence type="ECO:0000256" key="1">
    <source>
        <dbReference type="SAM" id="Phobius"/>
    </source>
</evidence>
<feature type="transmembrane region" description="Helical" evidence="1">
    <location>
        <begin position="162"/>
        <end position="182"/>
    </location>
</feature>
<dbReference type="GeneID" id="26262253"/>
<gene>
    <name evidence="2" type="ORF">M896_090390</name>
</gene>